<evidence type="ECO:0008006" key="6">
    <source>
        <dbReference type="Google" id="ProtNLM"/>
    </source>
</evidence>
<dbReference type="RefSeq" id="WP_010763058.1">
    <property type="nucleotide sequence ID" value="NZ_KB946316.1"/>
</dbReference>
<protein>
    <recommendedName>
        <fullName evidence="6">ROK family protein</fullName>
    </recommendedName>
</protein>
<evidence type="ECO:0000256" key="1">
    <source>
        <dbReference type="ARBA" id="ARBA00006479"/>
    </source>
</evidence>
<dbReference type="Proteomes" id="UP000013858">
    <property type="component" value="Unassembled WGS sequence"/>
</dbReference>
<dbReference type="EMBL" id="AJAR01000027">
    <property type="protein sequence ID" value="EOH92861.1"/>
    <property type="molecule type" value="Genomic_DNA"/>
</dbReference>
<comment type="caution">
    <text evidence="2">The sequence shown here is derived from an EMBL/GenBank/DDBJ whole genome shotgun (WGS) entry which is preliminary data.</text>
</comment>
<reference evidence="3 5" key="2">
    <citation type="submission" date="2013-03" db="EMBL/GenBank/DDBJ databases">
        <title>The Genome Sequence of Enterococcus haemoperoxidus BAA-382 (PacBio/Illumina hybrid assembly).</title>
        <authorList>
            <consortium name="The Broad Institute Genomics Platform"/>
            <consortium name="The Broad Institute Genome Sequencing Center for Infectious Disease"/>
            <person name="Earl A."/>
            <person name="Russ C."/>
            <person name="Gilmore M."/>
            <person name="Surin D."/>
            <person name="Walker B."/>
            <person name="Young S."/>
            <person name="Zeng Q."/>
            <person name="Gargeya S."/>
            <person name="Fitzgerald M."/>
            <person name="Haas B."/>
            <person name="Abouelleil A."/>
            <person name="Allen A.W."/>
            <person name="Alvarado L."/>
            <person name="Arachchi H.M."/>
            <person name="Berlin A.M."/>
            <person name="Chapman S.B."/>
            <person name="Gainer-Dewar J."/>
            <person name="Goldberg J."/>
            <person name="Griggs A."/>
            <person name="Gujja S."/>
            <person name="Hansen M."/>
            <person name="Howarth C."/>
            <person name="Imamovic A."/>
            <person name="Ireland A."/>
            <person name="Larimer J."/>
            <person name="McCowan C."/>
            <person name="Murphy C."/>
            <person name="Pearson M."/>
            <person name="Poon T.W."/>
            <person name="Priest M."/>
            <person name="Roberts A."/>
            <person name="Saif S."/>
            <person name="Shea T."/>
            <person name="Sisk P."/>
            <person name="Sykes S."/>
            <person name="Wortman J."/>
            <person name="Nusbaum C."/>
            <person name="Birren B."/>
        </authorList>
    </citation>
    <scope>NUCLEOTIDE SEQUENCE [LARGE SCALE GENOMIC DNA]</scope>
    <source>
        <strain evidence="3 5">ATCC BAA-382</strain>
    </source>
</reference>
<accession>R2SJ14</accession>
<dbReference type="PANTHER" id="PTHR18964:SF170">
    <property type="entry name" value="SUGAR KINASE"/>
    <property type="match status" value="1"/>
</dbReference>
<dbReference type="Proteomes" id="UP000014197">
    <property type="component" value="Unassembled WGS sequence"/>
</dbReference>
<dbReference type="eggNOG" id="COG1940">
    <property type="taxonomic scope" value="Bacteria"/>
</dbReference>
<keyword evidence="5" id="KW-1185">Reference proteome</keyword>
<dbReference type="EMBL" id="ASVY01000002">
    <property type="protein sequence ID" value="EOT61604.1"/>
    <property type="molecule type" value="Genomic_DNA"/>
</dbReference>
<comment type="similarity">
    <text evidence="1">Belongs to the ROK (NagC/XylR) family.</text>
</comment>
<dbReference type="PANTHER" id="PTHR18964">
    <property type="entry name" value="ROK (REPRESSOR, ORF, KINASE) FAMILY"/>
    <property type="match status" value="1"/>
</dbReference>
<evidence type="ECO:0000313" key="5">
    <source>
        <dbReference type="Proteomes" id="UP000014197"/>
    </source>
</evidence>
<dbReference type="Pfam" id="PF00480">
    <property type="entry name" value="ROK"/>
    <property type="match status" value="1"/>
</dbReference>
<gene>
    <name evidence="3" type="ORF">I583_00586</name>
    <name evidence="2" type="ORF">UAW_02902</name>
</gene>
<dbReference type="SUPFAM" id="SSF53067">
    <property type="entry name" value="Actin-like ATPase domain"/>
    <property type="match status" value="1"/>
</dbReference>
<dbReference type="STRING" id="155618.RV06_GL001880"/>
<dbReference type="CDD" id="cd24152">
    <property type="entry name" value="ASKHA_NBD_ROK-like"/>
    <property type="match status" value="1"/>
</dbReference>
<dbReference type="AlphaFoldDB" id="R2SJ14"/>
<proteinExistence type="inferred from homology"/>
<dbReference type="InterPro" id="IPR000600">
    <property type="entry name" value="ROK"/>
</dbReference>
<evidence type="ECO:0000313" key="3">
    <source>
        <dbReference type="EMBL" id="EOT61604.1"/>
    </source>
</evidence>
<dbReference type="PATRIC" id="fig|1158608.3.peg.2836"/>
<evidence type="ECO:0000313" key="4">
    <source>
        <dbReference type="Proteomes" id="UP000013858"/>
    </source>
</evidence>
<evidence type="ECO:0000313" key="2">
    <source>
        <dbReference type="EMBL" id="EOH92861.1"/>
    </source>
</evidence>
<organism evidence="2 4">
    <name type="scientific">Enterococcus haemoperoxidus ATCC BAA-382</name>
    <dbReference type="NCBI Taxonomy" id="1158608"/>
    <lineage>
        <taxon>Bacteria</taxon>
        <taxon>Bacillati</taxon>
        <taxon>Bacillota</taxon>
        <taxon>Bacilli</taxon>
        <taxon>Lactobacillales</taxon>
        <taxon>Enterococcaceae</taxon>
        <taxon>Enterococcus</taxon>
    </lineage>
</organism>
<name>R2SJ14_9ENTE</name>
<dbReference type="Gene3D" id="3.30.420.40">
    <property type="match status" value="2"/>
</dbReference>
<sequence>MKKILVLDIGGTFIKYGLMTDGSLGLVQKTATPKTSDAFKTCLKQLYNEQTEPINGVSISMPGIINADTGFAVHGGSLEFVGQMNMLAFYQSIFDCPIAVENDARCAIIGEINLGQLQGVNNAIMIVLGTGVGGGLLVNGQIVRGAHQSAGELSFVQTNSSMGMADFFAIKNSVYSLLKPFAKSINKQTNEVNGELFFEAVKYGNQDAQRILHTYCNSLALQIWNLQTILDPENIVIGGGISSQTILLDYLNQELKKILDSLSISPLTQLISPSVVLSAVGNNANLIGAYFHFIQRHGE</sequence>
<dbReference type="OrthoDB" id="9795247at2"/>
<dbReference type="InterPro" id="IPR043129">
    <property type="entry name" value="ATPase_NBD"/>
</dbReference>
<reference evidence="2 4" key="1">
    <citation type="submission" date="2013-02" db="EMBL/GenBank/DDBJ databases">
        <title>The Genome Sequence of Enterococcus haemoperoxidus BAA-382.</title>
        <authorList>
            <consortium name="The Broad Institute Genome Sequencing Platform"/>
            <consortium name="The Broad Institute Genome Sequencing Center for Infectious Disease"/>
            <person name="Earl A.M."/>
            <person name="Gilmore M.S."/>
            <person name="Lebreton F."/>
            <person name="Walker B."/>
            <person name="Young S.K."/>
            <person name="Zeng Q."/>
            <person name="Gargeya S."/>
            <person name="Fitzgerald M."/>
            <person name="Haas B."/>
            <person name="Abouelleil A."/>
            <person name="Alvarado L."/>
            <person name="Arachchi H.M."/>
            <person name="Berlin A.M."/>
            <person name="Chapman S.B."/>
            <person name="Dewar J."/>
            <person name="Goldberg J."/>
            <person name="Griggs A."/>
            <person name="Gujja S."/>
            <person name="Hansen M."/>
            <person name="Howarth C."/>
            <person name="Imamovic A."/>
            <person name="Larimer J."/>
            <person name="McCowan C."/>
            <person name="Murphy C."/>
            <person name="Neiman D."/>
            <person name="Pearson M."/>
            <person name="Priest M."/>
            <person name="Roberts A."/>
            <person name="Saif S."/>
            <person name="Shea T."/>
            <person name="Sisk P."/>
            <person name="Sykes S."/>
            <person name="Wortman J."/>
            <person name="Nusbaum C."/>
            <person name="Birren B."/>
        </authorList>
    </citation>
    <scope>NUCLEOTIDE SEQUENCE [LARGE SCALE GENOMIC DNA]</scope>
    <source>
        <strain evidence="2 4">ATCC BAA-382</strain>
    </source>
</reference>